<dbReference type="AlphaFoldDB" id="A0AAV8UHW1"/>
<accession>A0AAV8UHW1</accession>
<dbReference type="SUPFAM" id="SSF51161">
    <property type="entry name" value="Trimeric LpxA-like enzymes"/>
    <property type="match status" value="2"/>
</dbReference>
<dbReference type="EMBL" id="JAMWBK010000009">
    <property type="protein sequence ID" value="KAJ8902095.1"/>
    <property type="molecule type" value="Genomic_DNA"/>
</dbReference>
<dbReference type="Proteomes" id="UP001157974">
    <property type="component" value="Unassembled WGS sequence"/>
</dbReference>
<keyword evidence="7" id="KW-1185">Reference proteome</keyword>
<evidence type="ECO:0000256" key="4">
    <source>
        <dbReference type="ARBA" id="ARBA00023098"/>
    </source>
</evidence>
<evidence type="ECO:0000313" key="6">
    <source>
        <dbReference type="EMBL" id="KAJ8902095.1"/>
    </source>
</evidence>
<keyword evidence="1" id="KW-0444">Lipid biosynthesis</keyword>
<dbReference type="PANTHER" id="PTHR43378:SF2">
    <property type="entry name" value="UDP-3-O-ACYLGLUCOSAMINE N-ACYLTRANSFERASE 1, MITOCHONDRIAL-RELATED"/>
    <property type="match status" value="1"/>
</dbReference>
<dbReference type="PANTHER" id="PTHR43378">
    <property type="entry name" value="UDP-3-O-ACYLGLUCOSAMINE N-ACYLTRANSFERASE"/>
    <property type="match status" value="1"/>
</dbReference>
<dbReference type="InterPro" id="IPR001451">
    <property type="entry name" value="Hexapep"/>
</dbReference>
<evidence type="ECO:0000256" key="3">
    <source>
        <dbReference type="ARBA" id="ARBA00022679"/>
    </source>
</evidence>
<evidence type="ECO:0008006" key="8">
    <source>
        <dbReference type="Google" id="ProtNLM"/>
    </source>
</evidence>
<dbReference type="GO" id="GO:0016410">
    <property type="term" value="F:N-acyltransferase activity"/>
    <property type="evidence" value="ECO:0007669"/>
    <property type="project" value="InterPro"/>
</dbReference>
<reference evidence="6 7" key="1">
    <citation type="journal article" date="2023" name="Nat. Commun.">
        <title>Origin of minicircular mitochondrial genomes in red algae.</title>
        <authorList>
            <person name="Lee Y."/>
            <person name="Cho C.H."/>
            <person name="Lee Y.M."/>
            <person name="Park S.I."/>
            <person name="Yang J.H."/>
            <person name="West J.A."/>
            <person name="Bhattacharya D."/>
            <person name="Yoon H.S."/>
        </authorList>
    </citation>
    <scope>NUCLEOTIDE SEQUENCE [LARGE SCALE GENOMIC DNA]</scope>
    <source>
        <strain evidence="6 7">CCMP1338</strain>
        <tissue evidence="6">Whole cell</tissue>
    </source>
</reference>
<evidence type="ECO:0000256" key="2">
    <source>
        <dbReference type="ARBA" id="ARBA00022556"/>
    </source>
</evidence>
<gene>
    <name evidence="6" type="ORF">NDN08_006503</name>
</gene>
<dbReference type="InterPro" id="IPR011004">
    <property type="entry name" value="Trimer_LpxA-like_sf"/>
</dbReference>
<comment type="caution">
    <text evidence="6">The sequence shown here is derived from an EMBL/GenBank/DDBJ whole genome shotgun (WGS) entry which is preliminary data.</text>
</comment>
<dbReference type="CDD" id="cd03352">
    <property type="entry name" value="LbH_LpxD"/>
    <property type="match status" value="1"/>
</dbReference>
<evidence type="ECO:0000313" key="7">
    <source>
        <dbReference type="Proteomes" id="UP001157974"/>
    </source>
</evidence>
<dbReference type="GO" id="GO:0016020">
    <property type="term" value="C:membrane"/>
    <property type="evidence" value="ECO:0007669"/>
    <property type="project" value="GOC"/>
</dbReference>
<keyword evidence="5" id="KW-0012">Acyltransferase</keyword>
<dbReference type="Pfam" id="PF14602">
    <property type="entry name" value="Hexapep_2"/>
    <property type="match status" value="1"/>
</dbReference>
<protein>
    <recommendedName>
        <fullName evidence="8">UDP-3-O-[3-hydroxymyristoyl] glucosamine N-acyltransferase non-repeat region domain-containing protein</fullName>
    </recommendedName>
</protein>
<proteinExistence type="predicted"/>
<keyword evidence="2" id="KW-0441">Lipid A biosynthesis</keyword>
<dbReference type="InterPro" id="IPR007691">
    <property type="entry name" value="LpxD"/>
</dbReference>
<organism evidence="6 7">
    <name type="scientific">Rhodosorus marinus</name>
    <dbReference type="NCBI Taxonomy" id="101924"/>
    <lineage>
        <taxon>Eukaryota</taxon>
        <taxon>Rhodophyta</taxon>
        <taxon>Stylonematophyceae</taxon>
        <taxon>Stylonematales</taxon>
        <taxon>Stylonemataceae</taxon>
        <taxon>Rhodosorus</taxon>
    </lineage>
</organism>
<name>A0AAV8UHW1_9RHOD</name>
<sequence length="269" mass="28691">MNFAHPSAIVHKTAKIGPLVAILEKARIRANVVIGAGTVIGENVEVGEGTVLGSGVHLSNCRIGKECIIHQGVCIGQDGFGFHLDTVGGNHQKKPQTRSVLIGSNVEIGIDHLLRLDWNPTLHDPEQTFPIRFPTRMRLDKKGANTTVDRGSWRNTVIESGCKLDNLVQIGHNVRLRKGCVIAAQSGVAGSTTLGQRVLIGGQSGIGQHITLGDDVQVLAKSAVLRSVASGGVGGRPALPVRDYHKTKALIKKMLTSRTDPRPESESVL</sequence>
<evidence type="ECO:0000256" key="5">
    <source>
        <dbReference type="ARBA" id="ARBA00023315"/>
    </source>
</evidence>
<dbReference type="GO" id="GO:0009245">
    <property type="term" value="P:lipid A biosynthetic process"/>
    <property type="evidence" value="ECO:0007669"/>
    <property type="project" value="UniProtKB-KW"/>
</dbReference>
<evidence type="ECO:0000256" key="1">
    <source>
        <dbReference type="ARBA" id="ARBA00022516"/>
    </source>
</evidence>
<keyword evidence="3" id="KW-0808">Transferase</keyword>
<dbReference type="Pfam" id="PF00132">
    <property type="entry name" value="Hexapep"/>
    <property type="match status" value="1"/>
</dbReference>
<keyword evidence="4" id="KW-0443">Lipid metabolism</keyword>
<dbReference type="Gene3D" id="2.160.10.10">
    <property type="entry name" value="Hexapeptide repeat proteins"/>
    <property type="match status" value="2"/>
</dbReference>